<organism evidence="4">
    <name type="scientific">Paenibacillus ihbetae</name>
    <dbReference type="NCBI Taxonomy" id="1870820"/>
    <lineage>
        <taxon>Bacteria</taxon>
        <taxon>Bacillati</taxon>
        <taxon>Bacillota</taxon>
        <taxon>Bacilli</taxon>
        <taxon>Bacillales</taxon>
        <taxon>Paenibacillaceae</taxon>
        <taxon>Paenibacillus</taxon>
    </lineage>
</organism>
<dbReference type="KEGG" id="pib:BBD41_03180"/>
<dbReference type="SUPFAM" id="SSF56563">
    <property type="entry name" value="Major capsid protein gp5"/>
    <property type="match status" value="1"/>
</dbReference>
<dbReference type="AlphaFoldDB" id="A0A1B2DVD3"/>
<accession>A0A1B2DVD3</accession>
<feature type="region of interest" description="Disordered" evidence="2">
    <location>
        <begin position="25"/>
        <end position="74"/>
    </location>
</feature>
<proteinExistence type="predicted"/>
<dbReference type="RefSeq" id="WP_099476693.1">
    <property type="nucleotide sequence ID" value="NZ_CP016809.1"/>
</dbReference>
<gene>
    <name evidence="4" type="ORF">BBD41_03180</name>
</gene>
<feature type="domain" description="Phage capsid-like C-terminal" evidence="3">
    <location>
        <begin position="127"/>
        <end position="388"/>
    </location>
</feature>
<evidence type="ECO:0000256" key="1">
    <source>
        <dbReference type="ARBA" id="ARBA00004328"/>
    </source>
</evidence>
<evidence type="ECO:0000256" key="2">
    <source>
        <dbReference type="SAM" id="MobiDB-lite"/>
    </source>
</evidence>
<dbReference type="InterPro" id="IPR024455">
    <property type="entry name" value="Phage_capsid"/>
</dbReference>
<dbReference type="Pfam" id="PF05065">
    <property type="entry name" value="Phage_capsid"/>
    <property type="match status" value="1"/>
</dbReference>
<dbReference type="EMBL" id="CP016809">
    <property type="protein sequence ID" value="ANY71663.1"/>
    <property type="molecule type" value="Genomic_DNA"/>
</dbReference>
<evidence type="ECO:0000259" key="3">
    <source>
        <dbReference type="Pfam" id="PF05065"/>
    </source>
</evidence>
<reference evidence="4" key="1">
    <citation type="submission" date="2016-08" db="EMBL/GenBank/DDBJ databases">
        <title>Complete Genome Seqeunce of Paenibacillus sp. nov. IHBB 9852 from high altitute lake of Indian trans-Himalayas.</title>
        <authorList>
            <person name="Kiran S."/>
            <person name="Swarnkar M.K."/>
            <person name="Rana A."/>
            <person name="Tewari R."/>
            <person name="Gulati A."/>
        </authorList>
    </citation>
    <scope>NUCLEOTIDE SEQUENCE [LARGE SCALE GENOMIC DNA]</scope>
    <source>
        <strain evidence="4">IHBB 9852</strain>
    </source>
</reference>
<comment type="subcellular location">
    <subcellularLocation>
        <location evidence="1">Virion</location>
    </subcellularLocation>
</comment>
<evidence type="ECO:0000313" key="4">
    <source>
        <dbReference type="EMBL" id="ANY71663.1"/>
    </source>
</evidence>
<name>A0A1B2DVD3_9BACL</name>
<sequence>MTKEMRALLQKLENAKQEARSLLMEDKTEEAKKMMPEIRSLQEKVDMQKELDEVENRDFGGREHREGGQGEERDMKELEAEYRSIFLQGIRRKRITEEQRSVIRDYEKRAVMNEGGTNPAIPDGDSGIVVPQDIQTRINELMRDWNDLSQYVTVENVTTLSGSRVLETDADMTPFADVDEYGNIQETDNPKFTPISYKVKKRAGYLPLTNELLQDNDANLLGYVTSWIARKAAHTRNVHILALLKTLTPKALADLKAINSVLNVDLDPAISRSSVILTNQDGFNWLDNQVDGMGRPILMDDFTQPGRKLFKGRPIAVVSNRNLPSDGTNAPLIIGNLKQFMVLFNRQFFELASTREGGDAWRRDTTELRTIMRDDYVKWDAEAAVFGQLDITPTP</sequence>
<dbReference type="NCBIfam" id="TIGR01554">
    <property type="entry name" value="major_cap_HK97"/>
    <property type="match status" value="1"/>
</dbReference>
<protein>
    <submittedName>
        <fullName evidence="4">Capsid protein</fullName>
    </submittedName>
</protein>
<dbReference type="InterPro" id="IPR054612">
    <property type="entry name" value="Phage_capsid-like_C"/>
</dbReference>